<dbReference type="EMBL" id="AYYQ01000018">
    <property type="protein sequence ID" value="KRM68617.1"/>
    <property type="molecule type" value="Genomic_DNA"/>
</dbReference>
<dbReference type="GO" id="GO:0042781">
    <property type="term" value="F:3'-tRNA processing endoribonuclease activity"/>
    <property type="evidence" value="ECO:0007669"/>
    <property type="project" value="TreeGrafter"/>
</dbReference>
<dbReference type="STRING" id="1423781.FD06_GL000934"/>
<keyword evidence="1" id="KW-0862">Zinc</keyword>
<dbReference type="PANTHER" id="PTHR46018:SF4">
    <property type="entry name" value="METALLO-HYDROLASE YHFI-RELATED"/>
    <property type="match status" value="1"/>
</dbReference>
<feature type="domain" description="Metallo-beta-lactamase" evidence="2">
    <location>
        <begin position="21"/>
        <end position="214"/>
    </location>
</feature>
<organism evidence="3 4">
    <name type="scientific">Apilactobacillus ozensis DSM 23829 = JCM 17196</name>
    <dbReference type="NCBI Taxonomy" id="1423781"/>
    <lineage>
        <taxon>Bacteria</taxon>
        <taxon>Bacillati</taxon>
        <taxon>Bacillota</taxon>
        <taxon>Bacilli</taxon>
        <taxon>Lactobacillales</taxon>
        <taxon>Lactobacillaceae</taxon>
        <taxon>Apilactobacillus</taxon>
    </lineage>
</organism>
<dbReference type="Proteomes" id="UP000052012">
    <property type="component" value="Unassembled WGS sequence"/>
</dbReference>
<dbReference type="Pfam" id="PF12706">
    <property type="entry name" value="Lactamase_B_2"/>
    <property type="match status" value="1"/>
</dbReference>
<evidence type="ECO:0000259" key="2">
    <source>
        <dbReference type="SMART" id="SM00849"/>
    </source>
</evidence>
<accession>A0A0R2AXW6</accession>
<reference evidence="3 4" key="1">
    <citation type="journal article" date="2015" name="Genome Announc.">
        <title>Expanding the biotechnology potential of lactobacilli through comparative genomics of 213 strains and associated genera.</title>
        <authorList>
            <person name="Sun Z."/>
            <person name="Harris H.M."/>
            <person name="McCann A."/>
            <person name="Guo C."/>
            <person name="Argimon S."/>
            <person name="Zhang W."/>
            <person name="Yang X."/>
            <person name="Jeffery I.B."/>
            <person name="Cooney J.C."/>
            <person name="Kagawa T.F."/>
            <person name="Liu W."/>
            <person name="Song Y."/>
            <person name="Salvetti E."/>
            <person name="Wrobel A."/>
            <person name="Rasinkangas P."/>
            <person name="Parkhill J."/>
            <person name="Rea M.C."/>
            <person name="O'Sullivan O."/>
            <person name="Ritari J."/>
            <person name="Douillard F.P."/>
            <person name="Paul Ross R."/>
            <person name="Yang R."/>
            <person name="Briner A.E."/>
            <person name="Felis G.E."/>
            <person name="de Vos W.M."/>
            <person name="Barrangou R."/>
            <person name="Klaenhammer T.R."/>
            <person name="Caufield P.W."/>
            <person name="Cui Y."/>
            <person name="Zhang H."/>
            <person name="O'Toole P.W."/>
        </authorList>
    </citation>
    <scope>NUCLEOTIDE SEQUENCE [LARGE SCALE GENOMIC DNA]</scope>
    <source>
        <strain evidence="3 4">DSM 23829</strain>
    </source>
</reference>
<comment type="caution">
    <text evidence="3">The sequence shown here is derived from an EMBL/GenBank/DDBJ whole genome shotgun (WGS) entry which is preliminary data.</text>
</comment>
<dbReference type="Gene3D" id="3.60.15.10">
    <property type="entry name" value="Ribonuclease Z/Hydroxyacylglutathione hydrolase-like"/>
    <property type="match status" value="1"/>
</dbReference>
<dbReference type="SMART" id="SM00849">
    <property type="entry name" value="Lactamase_B"/>
    <property type="match status" value="1"/>
</dbReference>
<evidence type="ECO:0000313" key="3">
    <source>
        <dbReference type="EMBL" id="KRM68617.1"/>
    </source>
</evidence>
<dbReference type="AlphaFoldDB" id="A0A0R2AXW6"/>
<dbReference type="SUPFAM" id="SSF56281">
    <property type="entry name" value="Metallo-hydrolase/oxidoreductase"/>
    <property type="match status" value="1"/>
</dbReference>
<proteinExistence type="predicted"/>
<keyword evidence="4" id="KW-1185">Reference proteome</keyword>
<dbReference type="CDD" id="cd07716">
    <property type="entry name" value="RNaseZ_short-form-like_MBL-fold"/>
    <property type="match status" value="1"/>
</dbReference>
<protein>
    <submittedName>
        <fullName evidence="3">Beta-lactamase domain-containing protein</fullName>
    </submittedName>
</protein>
<sequence>MIVIYLKVLGYYGGYPYNDVGTSSYLLTSNNYNLMIDCGSGDLISLENNIDPLMLDSVLISHYHHDHMADIGVLQYYWQLHNKRPNKSILPIYGNDTDLNMVKSFNWPNSTVGKSYNAGSVLNLGPFEIIFKEVHHPVPSFAMRILEKSTNKVLVYTSDTYYFDELVDFSKNSDLLITDTNFYGDKKGKKWHMTSEESGLLAKNSNSKKLLLSHLPQYGDLNILLNEAKEKSSNDVEVLLAKLNLSIEI</sequence>
<gene>
    <name evidence="3" type="ORF">FD06_GL000934</name>
</gene>
<dbReference type="InterPro" id="IPR036866">
    <property type="entry name" value="RibonucZ/Hydroxyglut_hydro"/>
</dbReference>
<name>A0A0R2AXW6_9LACO</name>
<dbReference type="PATRIC" id="fig|1423781.4.peg.971"/>
<dbReference type="PANTHER" id="PTHR46018">
    <property type="entry name" value="ZINC PHOSPHODIESTERASE ELAC PROTEIN 1"/>
    <property type="match status" value="1"/>
</dbReference>
<evidence type="ECO:0000256" key="1">
    <source>
        <dbReference type="ARBA" id="ARBA00022833"/>
    </source>
</evidence>
<evidence type="ECO:0000313" key="4">
    <source>
        <dbReference type="Proteomes" id="UP000052012"/>
    </source>
</evidence>
<dbReference type="InterPro" id="IPR001279">
    <property type="entry name" value="Metallo-B-lactamas"/>
</dbReference>